<accession>A0A1C4V3D7</accession>
<dbReference type="EMBL" id="LT607412">
    <property type="protein sequence ID" value="SCE78305.1"/>
    <property type="molecule type" value="Genomic_DNA"/>
</dbReference>
<organism evidence="1 2">
    <name type="scientific">Micromonospora coriariae</name>
    <dbReference type="NCBI Taxonomy" id="285665"/>
    <lineage>
        <taxon>Bacteria</taxon>
        <taxon>Bacillati</taxon>
        <taxon>Actinomycetota</taxon>
        <taxon>Actinomycetes</taxon>
        <taxon>Micromonosporales</taxon>
        <taxon>Micromonosporaceae</taxon>
        <taxon>Micromonospora</taxon>
    </lineage>
</organism>
<proteinExistence type="predicted"/>
<sequence>MSDPWAGLRPATTMGTATAVRADPGHRWDCYWARDARGRRAWTMSVQPSSIGDATLPELRGVELSFGDADKAGKVHLWLALKDAGSTDLFHRLCVDIMEAAGLAPTESDAVRRVIARTWRWHHLMRGAPSHVLTNSEQKGLVGELRLIQEHLIPSIGAKEAVTGWWGPLDGPKDFEFSPTAIEVKTQRGGAVPAVSISSEHQLDMVSFEALYLVVFSVNEIPREGADATTLHGWVSRLRTCFEDHAPWASDLLESRLAATGYREEDSYTNIWSIDGMSIYQVRPDFPRITPDILRTGIGRVRYQVELKEIDSFVVTLETMLSDLEAARG</sequence>
<dbReference type="Pfam" id="PF14390">
    <property type="entry name" value="DUF4420"/>
    <property type="match status" value="1"/>
</dbReference>
<dbReference type="InterPro" id="IPR025534">
    <property type="entry name" value="DUF4420"/>
</dbReference>
<evidence type="ECO:0000313" key="2">
    <source>
        <dbReference type="Proteomes" id="UP000198243"/>
    </source>
</evidence>
<name>A0A1C4V3D7_9ACTN</name>
<dbReference type="AlphaFoldDB" id="A0A1C4V3D7"/>
<keyword evidence="2" id="KW-1185">Reference proteome</keyword>
<protein>
    <submittedName>
        <fullName evidence="1">Putative PD-(D/E)XK family member</fullName>
    </submittedName>
</protein>
<reference evidence="2" key="1">
    <citation type="submission" date="2016-06" db="EMBL/GenBank/DDBJ databases">
        <authorList>
            <person name="Varghese N."/>
            <person name="Submissions Spin"/>
        </authorList>
    </citation>
    <scope>NUCLEOTIDE SEQUENCE [LARGE SCALE GENOMIC DNA]</scope>
    <source>
        <strain evidence="2">DSM 44875</strain>
    </source>
</reference>
<dbReference type="Proteomes" id="UP000198243">
    <property type="component" value="Chromosome I"/>
</dbReference>
<gene>
    <name evidence="1" type="ORF">GA0070607_1517</name>
</gene>
<dbReference type="RefSeq" id="WP_089017535.1">
    <property type="nucleotide sequence ID" value="NZ_LT607412.1"/>
</dbReference>
<evidence type="ECO:0000313" key="1">
    <source>
        <dbReference type="EMBL" id="SCE78305.1"/>
    </source>
</evidence>
<dbReference type="OrthoDB" id="4854145at2"/>